<dbReference type="Gene3D" id="3.30.450.40">
    <property type="match status" value="1"/>
</dbReference>
<evidence type="ECO:0000313" key="9">
    <source>
        <dbReference type="EMBL" id="MBB5156514.1"/>
    </source>
</evidence>
<sequence length="300" mass="32484">MSEQPCQTSDRAETQGGFTRSVDRALSLLEALAAHGSPSSLSSLARATNLSKATVHRILNTLVARGFAERAGDGYTLGNQMLRPRPEAIRAAALQRKLMPFLLALYERTHCAVSVGVLHRGYVFYSDRLHHQWHHDSFRQPVPAHCSAVGKLFLSYERDAVAGLAERELKRFTAMTITRVGDLSCELTVVRRKSVAYSHGEYLRDEAEVAVPIFGPDRRIVAGVSVAGPLDSMNLDAVRMEASQSAQKASYYLSQPTALGLSQRCGSQYDGATLEACGQLGGGIPSQRASSGRSCDACEG</sequence>
<keyword evidence="3" id="KW-0238">DNA-binding</keyword>
<feature type="domain" description="HTH iclR-type" evidence="7">
    <location>
        <begin position="19"/>
        <end position="79"/>
    </location>
</feature>
<reference evidence="9 10" key="1">
    <citation type="submission" date="2020-08" db="EMBL/GenBank/DDBJ databases">
        <title>Sequencing the genomes of 1000 actinobacteria strains.</title>
        <authorList>
            <person name="Klenk H.-P."/>
        </authorList>
    </citation>
    <scope>NUCLEOTIDE SEQUENCE [LARGE SCALE GENOMIC DNA]</scope>
    <source>
        <strain evidence="9 10">DSM 45584</strain>
    </source>
</reference>
<keyword evidence="1" id="KW-0319">Glycerol metabolism</keyword>
<dbReference type="FunFam" id="1.10.10.10:FF:000056">
    <property type="entry name" value="IclR family transcriptional regulator"/>
    <property type="match status" value="1"/>
</dbReference>
<dbReference type="PANTHER" id="PTHR30136:SF24">
    <property type="entry name" value="HTH-TYPE TRANSCRIPTIONAL REPRESSOR ALLR"/>
    <property type="match status" value="1"/>
</dbReference>
<protein>
    <recommendedName>
        <fullName evidence="6">Glycerol operon regulatory protein</fullName>
    </recommendedName>
</protein>
<dbReference type="PROSITE" id="PS51077">
    <property type="entry name" value="HTH_ICLR"/>
    <property type="match status" value="1"/>
</dbReference>
<dbReference type="GO" id="GO:0003677">
    <property type="term" value="F:DNA binding"/>
    <property type="evidence" value="ECO:0007669"/>
    <property type="project" value="UniProtKB-KW"/>
</dbReference>
<dbReference type="AlphaFoldDB" id="A0A840Q768"/>
<dbReference type="SUPFAM" id="SSF46785">
    <property type="entry name" value="Winged helix' DNA-binding domain"/>
    <property type="match status" value="1"/>
</dbReference>
<dbReference type="InterPro" id="IPR014757">
    <property type="entry name" value="Tscrpt_reg_IclR_C"/>
</dbReference>
<dbReference type="GO" id="GO:0003700">
    <property type="term" value="F:DNA-binding transcription factor activity"/>
    <property type="evidence" value="ECO:0007669"/>
    <property type="project" value="TreeGrafter"/>
</dbReference>
<dbReference type="InterPro" id="IPR036390">
    <property type="entry name" value="WH_DNA-bd_sf"/>
</dbReference>
<dbReference type="SUPFAM" id="SSF55781">
    <property type="entry name" value="GAF domain-like"/>
    <property type="match status" value="1"/>
</dbReference>
<evidence type="ECO:0000256" key="6">
    <source>
        <dbReference type="ARBA" id="ARBA00070406"/>
    </source>
</evidence>
<feature type="domain" description="IclR-ED" evidence="8">
    <location>
        <begin position="80"/>
        <end position="259"/>
    </location>
</feature>
<evidence type="ECO:0000256" key="4">
    <source>
        <dbReference type="ARBA" id="ARBA00023163"/>
    </source>
</evidence>
<evidence type="ECO:0000313" key="10">
    <source>
        <dbReference type="Proteomes" id="UP000584374"/>
    </source>
</evidence>
<evidence type="ECO:0000256" key="5">
    <source>
        <dbReference type="ARBA" id="ARBA00058938"/>
    </source>
</evidence>
<comment type="function">
    <text evidence="5">May be an activator protein for the gylABX operon.</text>
</comment>
<comment type="caution">
    <text evidence="9">The sequence shown here is derived from an EMBL/GenBank/DDBJ whole genome shotgun (WGS) entry which is preliminary data.</text>
</comment>
<keyword evidence="2" id="KW-0805">Transcription regulation</keyword>
<dbReference type="PROSITE" id="PS51078">
    <property type="entry name" value="ICLR_ED"/>
    <property type="match status" value="1"/>
</dbReference>
<dbReference type="Proteomes" id="UP000584374">
    <property type="component" value="Unassembled WGS sequence"/>
</dbReference>
<dbReference type="Pfam" id="PF01614">
    <property type="entry name" value="IclR_C"/>
    <property type="match status" value="1"/>
</dbReference>
<dbReference type="SMART" id="SM00346">
    <property type="entry name" value="HTH_ICLR"/>
    <property type="match status" value="1"/>
</dbReference>
<proteinExistence type="predicted"/>
<accession>A0A840Q768</accession>
<dbReference type="InterPro" id="IPR005471">
    <property type="entry name" value="Tscrpt_reg_IclR_N"/>
</dbReference>
<dbReference type="PANTHER" id="PTHR30136">
    <property type="entry name" value="HELIX-TURN-HELIX TRANSCRIPTIONAL REGULATOR, ICLR FAMILY"/>
    <property type="match status" value="1"/>
</dbReference>
<evidence type="ECO:0000256" key="3">
    <source>
        <dbReference type="ARBA" id="ARBA00023125"/>
    </source>
</evidence>
<dbReference type="Pfam" id="PF09339">
    <property type="entry name" value="HTH_IclR"/>
    <property type="match status" value="1"/>
</dbReference>
<dbReference type="GO" id="GO:0006071">
    <property type="term" value="P:glycerol metabolic process"/>
    <property type="evidence" value="ECO:0007669"/>
    <property type="project" value="UniProtKB-KW"/>
</dbReference>
<dbReference type="Gene3D" id="1.10.10.10">
    <property type="entry name" value="Winged helix-like DNA-binding domain superfamily/Winged helix DNA-binding domain"/>
    <property type="match status" value="1"/>
</dbReference>
<dbReference type="GO" id="GO:0045892">
    <property type="term" value="P:negative regulation of DNA-templated transcription"/>
    <property type="evidence" value="ECO:0007669"/>
    <property type="project" value="TreeGrafter"/>
</dbReference>
<dbReference type="InterPro" id="IPR029016">
    <property type="entry name" value="GAF-like_dom_sf"/>
</dbReference>
<dbReference type="InterPro" id="IPR036388">
    <property type="entry name" value="WH-like_DNA-bd_sf"/>
</dbReference>
<name>A0A840Q768_9PSEU</name>
<keyword evidence="4" id="KW-0804">Transcription</keyword>
<evidence type="ECO:0000256" key="1">
    <source>
        <dbReference type="ARBA" id="ARBA00022798"/>
    </source>
</evidence>
<evidence type="ECO:0000259" key="8">
    <source>
        <dbReference type="PROSITE" id="PS51078"/>
    </source>
</evidence>
<dbReference type="RefSeq" id="WP_184727645.1">
    <property type="nucleotide sequence ID" value="NZ_JACHIW010000001.1"/>
</dbReference>
<evidence type="ECO:0000259" key="7">
    <source>
        <dbReference type="PROSITE" id="PS51077"/>
    </source>
</evidence>
<keyword evidence="10" id="KW-1185">Reference proteome</keyword>
<gene>
    <name evidence="9" type="ORF">BJ970_004048</name>
</gene>
<dbReference type="InterPro" id="IPR050707">
    <property type="entry name" value="HTH_MetabolicPath_Reg"/>
</dbReference>
<evidence type="ECO:0000256" key="2">
    <source>
        <dbReference type="ARBA" id="ARBA00023015"/>
    </source>
</evidence>
<organism evidence="9 10">
    <name type="scientific">Saccharopolyspora phatthalungensis</name>
    <dbReference type="NCBI Taxonomy" id="664693"/>
    <lineage>
        <taxon>Bacteria</taxon>
        <taxon>Bacillati</taxon>
        <taxon>Actinomycetota</taxon>
        <taxon>Actinomycetes</taxon>
        <taxon>Pseudonocardiales</taxon>
        <taxon>Pseudonocardiaceae</taxon>
        <taxon>Saccharopolyspora</taxon>
    </lineage>
</organism>
<dbReference type="EMBL" id="JACHIW010000001">
    <property type="protein sequence ID" value="MBB5156514.1"/>
    <property type="molecule type" value="Genomic_DNA"/>
</dbReference>